<feature type="compositionally biased region" description="Polar residues" evidence="1">
    <location>
        <begin position="3097"/>
        <end position="3115"/>
    </location>
</feature>
<feature type="region of interest" description="Disordered" evidence="1">
    <location>
        <begin position="2416"/>
        <end position="2437"/>
    </location>
</feature>
<dbReference type="SUPFAM" id="SSF50969">
    <property type="entry name" value="YVTN repeat-like/Quinoprotein amine dehydrogenase"/>
    <property type="match status" value="1"/>
</dbReference>
<feature type="compositionally biased region" description="Basic and acidic residues" evidence="1">
    <location>
        <begin position="3194"/>
        <end position="3210"/>
    </location>
</feature>
<feature type="compositionally biased region" description="Basic and acidic residues" evidence="1">
    <location>
        <begin position="1197"/>
        <end position="1223"/>
    </location>
</feature>
<feature type="compositionally biased region" description="Basic and acidic residues" evidence="1">
    <location>
        <begin position="3221"/>
        <end position="3232"/>
    </location>
</feature>
<dbReference type="Proteomes" id="UP001359485">
    <property type="component" value="Unassembled WGS sequence"/>
</dbReference>
<feature type="compositionally biased region" description="Polar residues" evidence="1">
    <location>
        <begin position="1224"/>
        <end position="1233"/>
    </location>
</feature>
<name>A0ABR1AW27_POLSC</name>
<comment type="caution">
    <text evidence="2">The sequence shown here is derived from an EMBL/GenBank/DDBJ whole genome shotgun (WGS) entry which is preliminary data.</text>
</comment>
<accession>A0ABR1AW27</accession>
<feature type="region of interest" description="Disordered" evidence="1">
    <location>
        <begin position="1289"/>
        <end position="1338"/>
    </location>
</feature>
<dbReference type="InterPro" id="IPR011044">
    <property type="entry name" value="Quino_amine_DH_bsu"/>
</dbReference>
<gene>
    <name evidence="2" type="ORF">RUM44_005428</name>
</gene>
<evidence type="ECO:0000313" key="2">
    <source>
        <dbReference type="EMBL" id="KAK6630030.1"/>
    </source>
</evidence>
<organism evidence="2 3">
    <name type="scientific">Polyplax serrata</name>
    <name type="common">Common mouse louse</name>
    <dbReference type="NCBI Taxonomy" id="468196"/>
    <lineage>
        <taxon>Eukaryota</taxon>
        <taxon>Metazoa</taxon>
        <taxon>Ecdysozoa</taxon>
        <taxon>Arthropoda</taxon>
        <taxon>Hexapoda</taxon>
        <taxon>Insecta</taxon>
        <taxon>Pterygota</taxon>
        <taxon>Neoptera</taxon>
        <taxon>Paraneoptera</taxon>
        <taxon>Psocodea</taxon>
        <taxon>Troctomorpha</taxon>
        <taxon>Phthiraptera</taxon>
        <taxon>Anoplura</taxon>
        <taxon>Polyplacidae</taxon>
        <taxon>Polyplax</taxon>
    </lineage>
</organism>
<proteinExistence type="predicted"/>
<dbReference type="EMBL" id="JAWJWF010000010">
    <property type="protein sequence ID" value="KAK6630030.1"/>
    <property type="molecule type" value="Genomic_DNA"/>
</dbReference>
<reference evidence="2 3" key="1">
    <citation type="submission" date="2023-09" db="EMBL/GenBank/DDBJ databases">
        <title>Genomes of two closely related lineages of the louse Polyplax serrata with different host specificities.</title>
        <authorList>
            <person name="Martinu J."/>
            <person name="Tarabai H."/>
            <person name="Stefka J."/>
            <person name="Hypsa V."/>
        </authorList>
    </citation>
    <scope>NUCLEOTIDE SEQUENCE [LARGE SCALE GENOMIC DNA]</scope>
    <source>
        <strain evidence="2">98ZLc_SE</strain>
    </source>
</reference>
<protein>
    <submittedName>
        <fullName evidence="2">Uncharacterized protein</fullName>
    </submittedName>
</protein>
<feature type="compositionally biased region" description="Basic and acidic residues" evidence="1">
    <location>
        <begin position="1289"/>
        <end position="1302"/>
    </location>
</feature>
<evidence type="ECO:0000313" key="3">
    <source>
        <dbReference type="Proteomes" id="UP001359485"/>
    </source>
</evidence>
<evidence type="ECO:0000256" key="1">
    <source>
        <dbReference type="SAM" id="MobiDB-lite"/>
    </source>
</evidence>
<feature type="region of interest" description="Disordered" evidence="1">
    <location>
        <begin position="1186"/>
        <end position="1251"/>
    </location>
</feature>
<keyword evidence="3" id="KW-1185">Reference proteome</keyword>
<feature type="compositionally biased region" description="Low complexity" evidence="1">
    <location>
        <begin position="3176"/>
        <end position="3191"/>
    </location>
</feature>
<feature type="compositionally biased region" description="Polar residues" evidence="1">
    <location>
        <begin position="1186"/>
        <end position="1195"/>
    </location>
</feature>
<feature type="region of interest" description="Disordered" evidence="1">
    <location>
        <begin position="3097"/>
        <end position="3253"/>
    </location>
</feature>
<feature type="compositionally biased region" description="Polar residues" evidence="1">
    <location>
        <begin position="1304"/>
        <end position="1317"/>
    </location>
</feature>
<feature type="compositionally biased region" description="Basic and acidic residues" evidence="1">
    <location>
        <begin position="1318"/>
        <end position="1338"/>
    </location>
</feature>
<sequence>MARVGDNSEVLKELLDRDKVFISTEVEGCKLAVGGETAVPLGILGSKSPKVGRSKSGSTVPEVGLIRKPRDVDGVEKVEIFFDELPDVKFGDVKPIEILIDPKTGQLLDGQVDVPSGKINVNKIDPKSGKLKYPLDKKRGKVVFVGVDPKTLILKPGQFGEKDNVIMGAFDPVAKKLVHGKYDTIRGAFITSKLRDLNVKPGALQAGKEQVLEMPEKVEVTFEELPDIKSVDSQTIELQIDPESGRLLEGQVDVKTGKINPLKFNLLTGKLRDPVDERFGKIVHAIYDPRIMMLKPGQIDEKDGTIVGKIDPKTLKLGEIKYDPKSGTFIPSATKSLIGLPETKFTTKEFDGRKLEKTDISMPPQRPPRESGELQIRKMEKPTVKLFEVQYDPQTGIILGSPIDLTTGKINTLLFDKHTGKLKNPDLSTASNVAYVAVDCKTMSVIGGQIDLESGTLKQTFNPDATVFEEIKMKKPASKSEQRKTNIISQQPILATQQIGEEEPTNREVLFEKLPDLKSSEMKAIELQIDPQTGKLLDGQIDLKTGKINTSKIDPKTGRLKQPTDKRYGRIVYVVIDPKTNTLKPGQIDEKDGTLTGTVDPKTKKIIQVKYDPKSGSFTPGKIVECSNVTVSHSRVTSNVPLTRHFISFEEVPQEFYPDMRVIELQVDPKFGKILKGQVDLNTGQIDPTILDMNTGKLKHPIQGRFAKTVHVIINPHNMCLKPGQIDLDDGSYIGRIDPKTLELFEVNYDPETERFIKGKIKAIFDKPTATEPMLQSKKETLTIQKSKSKPIEEKPEETFELKFEKLPDLKSSEMKAIELQIDPQTGKLLDGQIDLKTGKINTSKIDPKTGRLKQPTDKRYGRIVYVVIDPKTNTLKPGQIDEKDGTLTGTVDPKTKKIIQVKYDPKSGSFTRGNFVEPPKVPFTFAEYGPKFSPTDRVIAFEELGTISDDEMKAIELQIDPETGKLLEGQVDLKTGKVYENKVDPKTGKLKSPVDKKFGRAIYAIVDPKIFTLKPGQFDERDGTLTGSVDPNTRKLMEVKYDPRTGGFIPGRIKEFIGNFPFKCVEPEHDVVIKPDVSFEILKKLNKTDKKAIELQIDPETGKLLDGQVDLKSSRIDPSKFDLKTGKLKEYVDPKFATIIYAVIDPRSNLLLRGQFDERDGTMIGCFDPQRNSVIDIKYDPKSRSFLQQKSVSPSPEKETKHFSRSDPQKKGKKPVDNKETKSSIVDSSKSKAPTPETGPNYEITGKTSKRQFPEKELLYPVKNVTSIVTPESVHIKKGGEPIAREIERQQKPYSDIKPDGKLTSQPTYIRSQQPVKETEPKPEKASRDTEKPDAGTREYYWAIEKLPDLKSSEMKAIELQIDPQTGKLLDGQIDLKTGKINTSKIDPKTGRLKQPTDKRYGRIVYVVIDPKTNTLKPGQIDEKDGTLTGTVDPKTKKIIQVKYDPKSGRFITEKCSGLPSKATEVNVGFEEHVTFDEMPVIRSDALKAIEVQIDPRTGQILEGQIDLKSGRIMPMQFDLLTGKLKAPVDKKRGKIVHVLIDPGDEKVLPGQIDLTKGLLIGKIDPATWKIKRLQYDPASESFIFTGEFEVPKLTSTSLEHAKEPGLKAYQSIVSYEDIPSLDTEDVKAIELQIDPLTGQLIEGQIDFESGKINVEKYNLASGKLLKPVDEKHGLMIHAIIDSNNLKLIPGQFDDKTGKIMGRINPKTFKIHEIKYDPTTKNFYEGGIIGYIEVVTQTLPAKEEDSFKVEELITPEVPHVTGREDAQILELEIDPNTGKLLPGQIDLKTGKISEMKFDMRTGKLLHPVSENKGRIIYVLYNPDQKKLLPGQFNEKDGTFVGIYDPRTLKLISIRFDPITKNFYKERKSTSALPAELPKGAAKIGKPTISFDDIPVLDTEDVKPIEVQIDPKTGYLLPGQINLVSGKIVEEKFDLVTGKLKKPVDRRCGLTVHAIIDPNNYKLIPGQFDEKSGKLIGRINPKTFKIHELEYDPNSGNFYEGRIIGYIEVVTQAVPTKEVEERYIDPQNIVSFGAAPVIRDNDLCVLEMQVDPETGKLLDGQINLRTGRIVEQKFDLPSGKLKNPVGERQGKLISIVVSRSTKTVAPGQFDPKDGMITSLFDTKTGKYTNVIYDRNSRNFYFLRPKKVRRDESPKTKAEKLEVCYSEIPVLDTEDVKAIEVEIDPKTGLLLADQIDLKTGQIMESKYDLDSGKLKKPIDKRTGLTIYAMIDPNNKSLIPGQFNEKTGKVTGRINPRTFKIHELEYNPTTKKFYEGRIIGYIEVITQTVPAQKSDTQEEPFLCEPFPAHIDSRDVKMIELQIDPQTGRLVEGLVDLRTSKLTESKYDSRSGNLINPLPESQAKKIYGAIDPKTKKLLPGQFDDRDGSVIAMMDPKTFKLVTVTYDPKTRNFYITRPRRTPQSERKAGVPKTQISFSGIPSLDTEDVKPVEVQIDPRTGVLLDGQIDLTTGKINEAKYNLVTGELKSPVDKKHGLTIHAIIDPNNNKLIPGQFDEKTGKVIGRINPKTFKIHELEYDPKTQNFYEGRIIGYIEVVTQTIPGKDYEVELTQFRYEDLPTVTSGSVKLVQLEIDPNTGRLLDGQIDLKSGKIHTSKFDLAMGKLKVPVEKESGKTIYVLINMDEKKLLPGQIDEADGKVVGCVHPLTLDLFDVYYDPKTRMFWSQKAETDLTETISKVSEISIMGQPYPTIDLKSVELLVDSKTGRILENQIDLKTGKINESRVDPNTGKQKIPAETKHGKIVCLVIDTKSKKLLPGQVDEKDGKLIGKIDPKTLRLIDVDYDNKTGSFLGPKLKRFGDKISHALQGRGCEVDIPEVVNSYVENPPALNRDDVIALELLIDPNTGKLLPGQINFDSGNINESTFDIHTGKWKHIQKRSGKSIYVIMDKSKRSLLPGQINHDGYLVGRVDAKTSKIIPVEYDPKTGSFWSGNVSQWFGKYTTSPEPFHESTTIPTAVEVIMNQIPQLDRNDLMAIQLEVDPQTGILMPHQLDESSGEINDDRIDLKTGKVKNPTGEIVYIIVDPTSKKPLVGQLDKNYQKVTGKIDPKTFEIIDVNYDAQKRKFFGGRIKGRIQITTYTVSASDSKPVTSQAGGTHQMSQKSKMKKIEKGKPSSEGSSPDDSSDYEDCQLTQDKDFSLGKGKLSKEEGRTKIPKLSGKKRGSSSSPDSPSGSSSDLSEYAEGKGDAFREMSTDRKTRVTKLTMKSSKKQDERTDEMKTKIPKLAGRRSDESGGSSKKGP</sequence>
<feature type="compositionally biased region" description="Basic and acidic residues" evidence="1">
    <location>
        <begin position="3146"/>
        <end position="3164"/>
    </location>
</feature>